<evidence type="ECO:0000313" key="14">
    <source>
        <dbReference type="EMBL" id="REE05612.1"/>
    </source>
</evidence>
<organism evidence="14 15">
    <name type="scientific">Marinoscillum furvescens DSM 4134</name>
    <dbReference type="NCBI Taxonomy" id="1122208"/>
    <lineage>
        <taxon>Bacteria</taxon>
        <taxon>Pseudomonadati</taxon>
        <taxon>Bacteroidota</taxon>
        <taxon>Cytophagia</taxon>
        <taxon>Cytophagales</taxon>
        <taxon>Reichenbachiellaceae</taxon>
        <taxon>Marinoscillum</taxon>
    </lineage>
</organism>
<evidence type="ECO:0000313" key="15">
    <source>
        <dbReference type="Proteomes" id="UP000256779"/>
    </source>
</evidence>
<gene>
    <name evidence="14" type="ORF">C7460_101129</name>
</gene>
<name>A0A3D9LK40_MARFU</name>
<dbReference type="AlphaFoldDB" id="A0A3D9LK40"/>
<dbReference type="GO" id="GO:0061799">
    <property type="term" value="F:cyclic pyranopterin monophosphate synthase activity"/>
    <property type="evidence" value="ECO:0007669"/>
    <property type="project" value="TreeGrafter"/>
</dbReference>
<keyword evidence="9" id="KW-0342">GTP-binding</keyword>
<evidence type="ECO:0000259" key="13">
    <source>
        <dbReference type="PROSITE" id="PS51918"/>
    </source>
</evidence>
<evidence type="ECO:0000256" key="1">
    <source>
        <dbReference type="ARBA" id="ARBA00001966"/>
    </source>
</evidence>
<keyword evidence="8" id="KW-0411">Iron-sulfur</keyword>
<dbReference type="Pfam" id="PF04055">
    <property type="entry name" value="Radical_SAM"/>
    <property type="match status" value="1"/>
</dbReference>
<dbReference type="InterPro" id="IPR050105">
    <property type="entry name" value="MoCo_biosynth_MoaA/MoaC"/>
</dbReference>
<keyword evidence="4" id="KW-0949">S-adenosyl-L-methionine</keyword>
<evidence type="ECO:0000256" key="8">
    <source>
        <dbReference type="ARBA" id="ARBA00023014"/>
    </source>
</evidence>
<keyword evidence="5" id="KW-0479">Metal-binding</keyword>
<keyword evidence="3" id="KW-0004">4Fe-4S</keyword>
<dbReference type="GO" id="GO:0005525">
    <property type="term" value="F:GTP binding"/>
    <property type="evidence" value="ECO:0007669"/>
    <property type="project" value="UniProtKB-KW"/>
</dbReference>
<dbReference type="InterPro" id="IPR000385">
    <property type="entry name" value="MoaA_NifB_PqqE_Fe-S-bd_CS"/>
</dbReference>
<keyword evidence="15" id="KW-1185">Reference proteome</keyword>
<protein>
    <recommendedName>
        <fullName evidence="2">GTP 3',8-cyclase</fullName>
        <ecNumber evidence="2">4.1.99.22</ecNumber>
    </recommendedName>
</protein>
<dbReference type="GO" id="GO:0051539">
    <property type="term" value="F:4 iron, 4 sulfur cluster binding"/>
    <property type="evidence" value="ECO:0007669"/>
    <property type="project" value="UniProtKB-KW"/>
</dbReference>
<dbReference type="InterPro" id="IPR007197">
    <property type="entry name" value="rSAM"/>
</dbReference>
<dbReference type="InterPro" id="IPR058240">
    <property type="entry name" value="rSAM_sf"/>
</dbReference>
<evidence type="ECO:0000256" key="11">
    <source>
        <dbReference type="ARBA" id="ARBA00023239"/>
    </source>
</evidence>
<dbReference type="Gene3D" id="3.20.20.70">
    <property type="entry name" value="Aldolase class I"/>
    <property type="match status" value="1"/>
</dbReference>
<reference evidence="14 15" key="1">
    <citation type="submission" date="2018-07" db="EMBL/GenBank/DDBJ databases">
        <title>Genomic Encyclopedia of Type Strains, Phase IV (KMG-IV): sequencing the most valuable type-strain genomes for metagenomic binning, comparative biology and taxonomic classification.</title>
        <authorList>
            <person name="Goeker M."/>
        </authorList>
    </citation>
    <scope>NUCLEOTIDE SEQUENCE [LARGE SCALE GENOMIC DNA]</scope>
    <source>
        <strain evidence="14 15">DSM 4134</strain>
    </source>
</reference>
<dbReference type="EC" id="4.1.99.22" evidence="2"/>
<dbReference type="SFLD" id="SFLDS00029">
    <property type="entry name" value="Radical_SAM"/>
    <property type="match status" value="1"/>
</dbReference>
<dbReference type="NCBIfam" id="TIGR02666">
    <property type="entry name" value="moaA"/>
    <property type="match status" value="1"/>
</dbReference>
<dbReference type="PANTHER" id="PTHR22960:SF0">
    <property type="entry name" value="MOLYBDENUM COFACTOR BIOSYNTHESIS PROTEIN 1"/>
    <property type="match status" value="1"/>
</dbReference>
<evidence type="ECO:0000256" key="10">
    <source>
        <dbReference type="ARBA" id="ARBA00023150"/>
    </source>
</evidence>
<comment type="catalytic activity">
    <reaction evidence="12">
        <text>GTP + AH2 + S-adenosyl-L-methionine = (8S)-3',8-cyclo-7,8-dihydroguanosine 5'-triphosphate + 5'-deoxyadenosine + L-methionine + A + H(+)</text>
        <dbReference type="Rhea" id="RHEA:49576"/>
        <dbReference type="ChEBI" id="CHEBI:13193"/>
        <dbReference type="ChEBI" id="CHEBI:15378"/>
        <dbReference type="ChEBI" id="CHEBI:17319"/>
        <dbReference type="ChEBI" id="CHEBI:17499"/>
        <dbReference type="ChEBI" id="CHEBI:37565"/>
        <dbReference type="ChEBI" id="CHEBI:57844"/>
        <dbReference type="ChEBI" id="CHEBI:59789"/>
        <dbReference type="ChEBI" id="CHEBI:131766"/>
        <dbReference type="EC" id="4.1.99.22"/>
    </reaction>
</comment>
<dbReference type="PROSITE" id="PS01305">
    <property type="entry name" value="MOAA_NIFB_PQQE"/>
    <property type="match status" value="1"/>
</dbReference>
<dbReference type="InterPro" id="IPR006638">
    <property type="entry name" value="Elp3/MiaA/NifB-like_rSAM"/>
</dbReference>
<keyword evidence="7" id="KW-0408">Iron</keyword>
<keyword evidence="6" id="KW-0547">Nucleotide-binding</keyword>
<dbReference type="PROSITE" id="PS51918">
    <property type="entry name" value="RADICAL_SAM"/>
    <property type="match status" value="1"/>
</dbReference>
<dbReference type="InterPro" id="IPR040064">
    <property type="entry name" value="MoaA-like"/>
</dbReference>
<dbReference type="SUPFAM" id="SSF102114">
    <property type="entry name" value="Radical SAM enzymes"/>
    <property type="match status" value="1"/>
</dbReference>
<dbReference type="InterPro" id="IPR013483">
    <property type="entry name" value="MoaA"/>
</dbReference>
<evidence type="ECO:0000256" key="5">
    <source>
        <dbReference type="ARBA" id="ARBA00022723"/>
    </source>
</evidence>
<dbReference type="CDD" id="cd01335">
    <property type="entry name" value="Radical_SAM"/>
    <property type="match status" value="1"/>
</dbReference>
<evidence type="ECO:0000256" key="6">
    <source>
        <dbReference type="ARBA" id="ARBA00022741"/>
    </source>
</evidence>
<accession>A0A3D9LK40</accession>
<comment type="caution">
    <text evidence="14">The sequence shown here is derived from an EMBL/GenBank/DDBJ whole genome shotgun (WGS) entry which is preliminary data.</text>
</comment>
<dbReference type="InterPro" id="IPR013785">
    <property type="entry name" value="Aldolase_TIM"/>
</dbReference>
<comment type="cofactor">
    <cofactor evidence="1">
        <name>[4Fe-4S] cluster</name>
        <dbReference type="ChEBI" id="CHEBI:49883"/>
    </cofactor>
</comment>
<dbReference type="GO" id="GO:0046872">
    <property type="term" value="F:metal ion binding"/>
    <property type="evidence" value="ECO:0007669"/>
    <property type="project" value="UniProtKB-KW"/>
</dbReference>
<keyword evidence="10" id="KW-0501">Molybdenum cofactor biosynthesis</keyword>
<dbReference type="EMBL" id="QREG01000001">
    <property type="protein sequence ID" value="REE05612.1"/>
    <property type="molecule type" value="Genomic_DNA"/>
</dbReference>
<sequence length="324" mass="36779">MAIKDTFGRTHTYLRISVTDLCNLRCFYCMPEEGVELTDKAHLMTLEEIVSIAGEFVKEGVDTIRLTGGEPLVRKNFAFLIEELAKLPVKLKLTTNGILLDKYFELFEKVGLKHLNISLDSLEQAKAAFITKRDYFERIMRNIETALERGFTVKLNVVVIKGVNDNEIVDFVRYTKHRNLSVKFIEFMPFKGNQWDWSKGVSEEEILTDVRKELGEVVALEKPAHSTSNNFQVPGFDGSFGVVSTVTKPFCQDCNRLRLTADGKMKNCLFARNETDLLSAWRSGAAISPLIHQNIAQKKYSRDGMTVFAKEEFEQNRTMIGIGG</sequence>
<evidence type="ECO:0000256" key="9">
    <source>
        <dbReference type="ARBA" id="ARBA00023134"/>
    </source>
</evidence>
<evidence type="ECO:0000256" key="7">
    <source>
        <dbReference type="ARBA" id="ARBA00023004"/>
    </source>
</evidence>
<evidence type="ECO:0000256" key="4">
    <source>
        <dbReference type="ARBA" id="ARBA00022691"/>
    </source>
</evidence>
<dbReference type="PANTHER" id="PTHR22960">
    <property type="entry name" value="MOLYBDOPTERIN COFACTOR SYNTHESIS PROTEIN A"/>
    <property type="match status" value="1"/>
</dbReference>
<dbReference type="Pfam" id="PF06463">
    <property type="entry name" value="Mob_synth_C"/>
    <property type="match status" value="1"/>
</dbReference>
<keyword evidence="11" id="KW-0456">Lyase</keyword>
<feature type="domain" description="Radical SAM core" evidence="13">
    <location>
        <begin position="6"/>
        <end position="225"/>
    </location>
</feature>
<dbReference type="SMART" id="SM00729">
    <property type="entry name" value="Elp3"/>
    <property type="match status" value="1"/>
</dbReference>
<dbReference type="SFLD" id="SFLDG01067">
    <property type="entry name" value="SPASM/twitch_domain_containing"/>
    <property type="match status" value="1"/>
</dbReference>
<evidence type="ECO:0000256" key="3">
    <source>
        <dbReference type="ARBA" id="ARBA00022485"/>
    </source>
</evidence>
<dbReference type="CDD" id="cd21117">
    <property type="entry name" value="Twitch_MoaA"/>
    <property type="match status" value="1"/>
</dbReference>
<proteinExistence type="predicted"/>
<dbReference type="UniPathway" id="UPA00344"/>
<dbReference type="RefSeq" id="WP_115866128.1">
    <property type="nucleotide sequence ID" value="NZ_QREG01000001.1"/>
</dbReference>
<dbReference type="OrthoDB" id="9763993at2"/>
<dbReference type="InterPro" id="IPR010505">
    <property type="entry name" value="MoaA_twitch"/>
</dbReference>
<dbReference type="SFLD" id="SFLDG01386">
    <property type="entry name" value="main_SPASM_domain-containing"/>
    <property type="match status" value="1"/>
</dbReference>
<dbReference type="GO" id="GO:0061798">
    <property type="term" value="F:GTP 3',8'-cyclase activity"/>
    <property type="evidence" value="ECO:0007669"/>
    <property type="project" value="UniProtKB-EC"/>
</dbReference>
<evidence type="ECO:0000256" key="2">
    <source>
        <dbReference type="ARBA" id="ARBA00012167"/>
    </source>
</evidence>
<dbReference type="Proteomes" id="UP000256779">
    <property type="component" value="Unassembled WGS sequence"/>
</dbReference>
<evidence type="ECO:0000256" key="12">
    <source>
        <dbReference type="ARBA" id="ARBA00048697"/>
    </source>
</evidence>
<dbReference type="GO" id="GO:0006777">
    <property type="term" value="P:Mo-molybdopterin cofactor biosynthetic process"/>
    <property type="evidence" value="ECO:0007669"/>
    <property type="project" value="UniProtKB-KW"/>
</dbReference>
<dbReference type="SFLD" id="SFLDG01383">
    <property type="entry name" value="cyclic_pyranopterin_phosphate"/>
    <property type="match status" value="1"/>
</dbReference>